<dbReference type="GO" id="GO:0031177">
    <property type="term" value="F:phosphopantetheine binding"/>
    <property type="evidence" value="ECO:0007669"/>
    <property type="project" value="InterPro"/>
</dbReference>
<dbReference type="InterPro" id="IPR025110">
    <property type="entry name" value="AMP-bd_C"/>
</dbReference>
<dbReference type="Pfam" id="PF00501">
    <property type="entry name" value="AMP-binding"/>
    <property type="match status" value="1"/>
</dbReference>
<dbReference type="CDD" id="cd05235">
    <property type="entry name" value="SDR_e1"/>
    <property type="match status" value="1"/>
</dbReference>
<dbReference type="CDD" id="cd17652">
    <property type="entry name" value="A_NRPS_CmdD_like"/>
    <property type="match status" value="1"/>
</dbReference>
<dbReference type="InterPro" id="IPR020806">
    <property type="entry name" value="PKS_PP-bd"/>
</dbReference>
<dbReference type="Pfam" id="PF18563">
    <property type="entry name" value="TubC_N"/>
    <property type="match status" value="1"/>
</dbReference>
<dbReference type="FunFam" id="1.10.1200.10:FF:000016">
    <property type="entry name" value="Non-ribosomal peptide synthase"/>
    <property type="match status" value="1"/>
</dbReference>
<dbReference type="GO" id="GO:0043041">
    <property type="term" value="P:amino acid activation for nonribosomal peptide biosynthetic process"/>
    <property type="evidence" value="ECO:0007669"/>
    <property type="project" value="TreeGrafter"/>
</dbReference>
<dbReference type="SUPFAM" id="SSF51735">
    <property type="entry name" value="NAD(P)-binding Rossmann-fold domains"/>
    <property type="match status" value="1"/>
</dbReference>
<dbReference type="STRING" id="1781255.BH720_02710"/>
<dbReference type="GO" id="GO:0044550">
    <property type="term" value="P:secondary metabolite biosynthetic process"/>
    <property type="evidence" value="ECO:0007669"/>
    <property type="project" value="UniProtKB-ARBA"/>
</dbReference>
<dbReference type="Gene3D" id="3.40.50.980">
    <property type="match status" value="2"/>
</dbReference>
<dbReference type="InterPro" id="IPR036291">
    <property type="entry name" value="NAD(P)-bd_dom_sf"/>
</dbReference>
<accession>A0A1E5QPV5</accession>
<dbReference type="Pfam" id="PF13193">
    <property type="entry name" value="AMP-binding_C"/>
    <property type="match status" value="1"/>
</dbReference>
<protein>
    <submittedName>
        <fullName evidence="6">Non-ribosomal peptide synthetase</fullName>
    </submittedName>
</protein>
<sequence length="1500" mass="167001">MKTIDRFLQELYDLDIQLWVEDSRLRCNGPEEVLTEALSAEIRDRKAEIMAVLQQTRPVSAPILPAARPENLPLSFAQQRLWFLDQLEPNSPVYNMSAAIRMQGELHVEALEQSIRAIAQRHETLRTTLTTAEGQPVQVVNPDVEMRLPLLDFSGLPPDKALEWINQTTQKPFNLQQGPLFRAELIRLQATEHILVLTLHHIIADAWSIGILVKELSRGYAAFSTGKPPALAPLPIQYADFALWQRQWLQGEVLQTQLAYWKKQLGGALPVLQLPTDRPRPRIQTFRGARQLFSIDSQQTAALKALSQQQAATLFMTLLAVFKVLLHRYSAQEDILVGSPIANRNRTEIEGLIGFFVNTLVLRTDLSGNPSFLELLQRLRQVTWEAYDRQDLPFEKLVEELQSDRDLSYSPFFQVKFMLEDASKLDLQLPGLNLEFLEPENPTAKLDLSLDFYETDSDLLGVFEYNTDLFEADTIARMVGHFQTLLTGILANPQQPLSQFPLLTPGEQQQILVEWNQTQTPYPEESFHQLFEAQVERTPDAIAVAFQNQHLTYRELNQRANQLAHYLQKQGVQPEVRVGICIERSLSMIIALLGVLKAGGAYLPLDPAYPADRLAFMLSDSQVPLLLTTESLVSQLPAHSAQLICLDTDWPTIAQEKDCNPETRITPENLAYLIYTSGSTGTPKGVLVTHAGLGNLTADKIRTCQVKPHSRVLQFFSFGFDASIPEFVMSLGCGAALHLATPAELSPGPALAKLLREQAITHITLTPSALAVLSPDNFPALEMVLVGGEAPTAELIAQWSKGRLFINAYGPTETTVNASMVPDGDTLRPAANKQLYILDRYLQPVPVGVPGELYIGGVGLARGYLNRPEKTAEAFIANPFSQQPGSRLYKTGDLAYYRRDGQIKLLGRLDNQVKIRGFRIELGEVEALMLQHPDIRDCAVVVREAQPGDKRLCAYWVAEPGRNLAKGDLRRELEAKLPKYMVPAVFIQLEALPLNPNGKVDRQALPSPDFTRPELAGTYVAPRGPVEMQLAEIFAEVLQVERVGVNDDFFELGGHSLLATQLISRLLQRFAVELAVLDLFEAPTVAGLAQRLSGKSPAKLDNLLAFLQAEAVLDPSIIPPQNRANGDNPQAIFLTGATGFVGAFLLAELLQQTRAEVYCLVRAETAEAAQRQLQATLESYQIWQEGFKTRIIPVVGDLAKPRFGLSESEFSAMGDRLQVIYHGGAWVHHAYPYTLLKPTNVLGTQEVLRFACQGQAKPVHFLSATSVFSPTQTSGVQVIRETDSLADFPAPLGGYNQSKWVAEGLMQQARDRGLPIFTYRLGRIAGDSQTGCFNVNDFLYRLIIGCVQLGSVPEGEMMLDVLPVDYASKAIVYLSQHPTENRVFHLVHPQPVSSGVLFEQLRSLGYSIQSLPYEQWRAKLLHIAQHQPEHALYPLVPLFPPQTAASNPPALQFDCQNVQAGLAHSPIRCIPLDNCLWETYFKHLIKREFLPQPSVLNSSI</sequence>
<dbReference type="NCBIfam" id="TIGR01746">
    <property type="entry name" value="Thioester-redct"/>
    <property type="match status" value="1"/>
</dbReference>
<dbReference type="SUPFAM" id="SSF52777">
    <property type="entry name" value="CoA-dependent acyltransferases"/>
    <property type="match status" value="2"/>
</dbReference>
<dbReference type="InterPro" id="IPR010071">
    <property type="entry name" value="AA_adenyl_dom"/>
</dbReference>
<dbReference type="PROSITE" id="PS00012">
    <property type="entry name" value="PHOSPHOPANTETHEINE"/>
    <property type="match status" value="1"/>
</dbReference>
<dbReference type="Pfam" id="PF00550">
    <property type="entry name" value="PP-binding"/>
    <property type="match status" value="1"/>
</dbReference>
<evidence type="ECO:0000313" key="6">
    <source>
        <dbReference type="EMBL" id="OEJ76690.1"/>
    </source>
</evidence>
<dbReference type="InterPro" id="IPR001242">
    <property type="entry name" value="Condensation_dom"/>
</dbReference>
<dbReference type="RefSeq" id="WP_069965620.1">
    <property type="nucleotide sequence ID" value="NZ_CM124774.1"/>
</dbReference>
<dbReference type="Gene3D" id="3.30.300.30">
    <property type="match status" value="1"/>
</dbReference>
<gene>
    <name evidence="6" type="ORF">BH720_02710</name>
</gene>
<dbReference type="PROSITE" id="PS00455">
    <property type="entry name" value="AMP_BINDING"/>
    <property type="match status" value="1"/>
</dbReference>
<dbReference type="InterPro" id="IPR041464">
    <property type="entry name" value="TubC_N"/>
</dbReference>
<dbReference type="SUPFAM" id="SSF47336">
    <property type="entry name" value="ACP-like"/>
    <property type="match status" value="1"/>
</dbReference>
<dbReference type="SMART" id="SM00823">
    <property type="entry name" value="PKS_PP"/>
    <property type="match status" value="1"/>
</dbReference>
<dbReference type="InterPro" id="IPR045851">
    <property type="entry name" value="AMP-bd_C_sf"/>
</dbReference>
<keyword evidence="4" id="KW-0436">Ligase</keyword>
<dbReference type="GO" id="GO:0016874">
    <property type="term" value="F:ligase activity"/>
    <property type="evidence" value="ECO:0007669"/>
    <property type="project" value="UniProtKB-KW"/>
</dbReference>
<dbReference type="PANTHER" id="PTHR45527">
    <property type="entry name" value="NONRIBOSOMAL PEPTIDE SYNTHETASE"/>
    <property type="match status" value="1"/>
</dbReference>
<dbReference type="InterPro" id="IPR044894">
    <property type="entry name" value="TubC_N_sf"/>
</dbReference>
<proteinExistence type="predicted"/>
<dbReference type="InterPro" id="IPR006162">
    <property type="entry name" value="Ppantetheine_attach_site"/>
</dbReference>
<dbReference type="EMBL" id="MJGC01000032">
    <property type="protein sequence ID" value="OEJ76690.1"/>
    <property type="molecule type" value="Genomic_DNA"/>
</dbReference>
<dbReference type="InterPro" id="IPR010080">
    <property type="entry name" value="Thioester_reductase-like_dom"/>
</dbReference>
<dbReference type="FunFam" id="3.30.559.10:FF:000012">
    <property type="entry name" value="Non-ribosomal peptide synthetase"/>
    <property type="match status" value="1"/>
</dbReference>
<dbReference type="FunFam" id="3.40.50.980:FF:000001">
    <property type="entry name" value="Non-ribosomal peptide synthetase"/>
    <property type="match status" value="1"/>
</dbReference>
<dbReference type="Pfam" id="PF07993">
    <property type="entry name" value="NAD_binding_4"/>
    <property type="match status" value="1"/>
</dbReference>
<dbReference type="PANTHER" id="PTHR45527:SF1">
    <property type="entry name" value="FATTY ACID SYNTHASE"/>
    <property type="match status" value="1"/>
</dbReference>
<dbReference type="GO" id="GO:0008610">
    <property type="term" value="P:lipid biosynthetic process"/>
    <property type="evidence" value="ECO:0007669"/>
    <property type="project" value="UniProtKB-ARBA"/>
</dbReference>
<dbReference type="OrthoDB" id="9778383at2"/>
<evidence type="ECO:0000256" key="2">
    <source>
        <dbReference type="ARBA" id="ARBA00022450"/>
    </source>
</evidence>
<comment type="caution">
    <text evidence="6">The sequence shown here is derived from an EMBL/GenBank/DDBJ whole genome shotgun (WGS) entry which is preliminary data.</text>
</comment>
<reference evidence="6" key="1">
    <citation type="submission" date="2016-09" db="EMBL/GenBank/DDBJ databases">
        <title>Draft genome of thermotolerant cyanobacterium Desertifilum sp. strain IPPAS B-1220.</title>
        <authorList>
            <person name="Sinetova M.A."/>
            <person name="Bolakhan K."/>
            <person name="Zayadan B.K."/>
            <person name="Mironov K.S."/>
            <person name="Ustinova V."/>
            <person name="Kupriyanova E.V."/>
            <person name="Sidorov R.A."/>
            <person name="Skrypnik A.N."/>
            <person name="Gogoleva N.E."/>
            <person name="Gogolev Y.V."/>
            <person name="Los D.A."/>
        </authorList>
    </citation>
    <scope>NUCLEOTIDE SEQUENCE [LARGE SCALE GENOMIC DNA]</scope>
    <source>
        <strain evidence="6">IPPAS B-1220</strain>
    </source>
</reference>
<dbReference type="FunFam" id="2.30.38.10:FF:000001">
    <property type="entry name" value="Non-ribosomal peptide synthetase PvdI"/>
    <property type="match status" value="1"/>
</dbReference>
<evidence type="ECO:0000256" key="3">
    <source>
        <dbReference type="ARBA" id="ARBA00022553"/>
    </source>
</evidence>
<keyword evidence="2" id="KW-0596">Phosphopantetheine</keyword>
<dbReference type="InterPro" id="IPR009081">
    <property type="entry name" value="PP-bd_ACP"/>
</dbReference>
<dbReference type="GO" id="GO:0072330">
    <property type="term" value="P:monocarboxylic acid biosynthetic process"/>
    <property type="evidence" value="ECO:0007669"/>
    <property type="project" value="UniProtKB-ARBA"/>
</dbReference>
<evidence type="ECO:0000256" key="1">
    <source>
        <dbReference type="ARBA" id="ARBA00001957"/>
    </source>
</evidence>
<organism evidence="6">
    <name type="scientific">Desertifilum tharense IPPAS B-1220</name>
    <dbReference type="NCBI Taxonomy" id="1781255"/>
    <lineage>
        <taxon>Bacteria</taxon>
        <taxon>Bacillati</taxon>
        <taxon>Cyanobacteriota</taxon>
        <taxon>Cyanophyceae</taxon>
        <taxon>Desertifilales</taxon>
        <taxon>Desertifilaceae</taxon>
        <taxon>Desertifilum</taxon>
    </lineage>
</organism>
<dbReference type="Gene3D" id="1.10.10.1830">
    <property type="entry name" value="Non-ribosomal peptide synthase, adenylation domain"/>
    <property type="match status" value="1"/>
</dbReference>
<dbReference type="FunFam" id="3.30.300.30:FF:000010">
    <property type="entry name" value="Enterobactin synthetase component F"/>
    <property type="match status" value="1"/>
</dbReference>
<dbReference type="InterPro" id="IPR036736">
    <property type="entry name" value="ACP-like_sf"/>
</dbReference>
<comment type="cofactor">
    <cofactor evidence="1">
        <name>pantetheine 4'-phosphate</name>
        <dbReference type="ChEBI" id="CHEBI:47942"/>
    </cofactor>
</comment>
<feature type="domain" description="Carrier" evidence="5">
    <location>
        <begin position="1021"/>
        <end position="1096"/>
    </location>
</feature>
<dbReference type="Gene3D" id="3.30.559.30">
    <property type="entry name" value="Nonribosomal peptide synthetase, condensation domain"/>
    <property type="match status" value="1"/>
</dbReference>
<dbReference type="CDD" id="cd19531">
    <property type="entry name" value="LCL_NRPS-like"/>
    <property type="match status" value="1"/>
</dbReference>
<dbReference type="SUPFAM" id="SSF56801">
    <property type="entry name" value="Acetyl-CoA synthetase-like"/>
    <property type="match status" value="1"/>
</dbReference>
<dbReference type="InterPro" id="IPR023213">
    <property type="entry name" value="CAT-like_dom_sf"/>
</dbReference>
<dbReference type="Gene3D" id="1.10.1200.10">
    <property type="entry name" value="ACP-like"/>
    <property type="match status" value="1"/>
</dbReference>
<dbReference type="Pfam" id="PF00668">
    <property type="entry name" value="Condensation"/>
    <property type="match status" value="1"/>
</dbReference>
<dbReference type="Gene3D" id="3.40.50.720">
    <property type="entry name" value="NAD(P)-binding Rossmann-like Domain"/>
    <property type="match status" value="1"/>
</dbReference>
<evidence type="ECO:0000256" key="4">
    <source>
        <dbReference type="ARBA" id="ARBA00022598"/>
    </source>
</evidence>
<dbReference type="Gene3D" id="2.30.38.10">
    <property type="entry name" value="Luciferase, Domain 3"/>
    <property type="match status" value="1"/>
</dbReference>
<dbReference type="InterPro" id="IPR013120">
    <property type="entry name" value="FAR_NAD-bd"/>
</dbReference>
<dbReference type="GO" id="GO:0005829">
    <property type="term" value="C:cytosol"/>
    <property type="evidence" value="ECO:0007669"/>
    <property type="project" value="TreeGrafter"/>
</dbReference>
<dbReference type="InterPro" id="IPR000873">
    <property type="entry name" value="AMP-dep_synth/lig_dom"/>
</dbReference>
<name>A0A1E5QPV5_9CYAN</name>
<dbReference type="InterPro" id="IPR020845">
    <property type="entry name" value="AMP-binding_CS"/>
</dbReference>
<dbReference type="FunFam" id="3.40.50.12780:FF:000012">
    <property type="entry name" value="Non-ribosomal peptide synthetase"/>
    <property type="match status" value="1"/>
</dbReference>
<dbReference type="Gene3D" id="3.30.559.10">
    <property type="entry name" value="Chloramphenicol acetyltransferase-like domain"/>
    <property type="match status" value="1"/>
</dbReference>
<keyword evidence="3" id="KW-0597">Phosphoprotein</keyword>
<dbReference type="PROSITE" id="PS50075">
    <property type="entry name" value="CARRIER"/>
    <property type="match status" value="1"/>
</dbReference>
<evidence type="ECO:0000259" key="5">
    <source>
        <dbReference type="PROSITE" id="PS50075"/>
    </source>
</evidence>
<dbReference type="NCBIfam" id="TIGR01733">
    <property type="entry name" value="AA-adenyl-dom"/>
    <property type="match status" value="1"/>
</dbReference>